<dbReference type="EMBL" id="JANPWB010000012">
    <property type="protein sequence ID" value="KAJ1117785.1"/>
    <property type="molecule type" value="Genomic_DNA"/>
</dbReference>
<reference evidence="2" key="1">
    <citation type="journal article" date="2022" name="bioRxiv">
        <title>Sequencing and chromosome-scale assembly of the giantPleurodeles waltlgenome.</title>
        <authorList>
            <person name="Brown T."/>
            <person name="Elewa A."/>
            <person name="Iarovenko S."/>
            <person name="Subramanian E."/>
            <person name="Araus A.J."/>
            <person name="Petzold A."/>
            <person name="Susuki M."/>
            <person name="Suzuki K.-i.T."/>
            <person name="Hayashi T."/>
            <person name="Toyoda A."/>
            <person name="Oliveira C."/>
            <person name="Osipova E."/>
            <person name="Leigh N.D."/>
            <person name="Simon A."/>
            <person name="Yun M.H."/>
        </authorList>
    </citation>
    <scope>NUCLEOTIDE SEQUENCE</scope>
    <source>
        <strain evidence="2">20211129_DDA</strain>
        <tissue evidence="2">Liver</tissue>
    </source>
</reference>
<dbReference type="AlphaFoldDB" id="A0AAV7NY29"/>
<evidence type="ECO:0000256" key="1">
    <source>
        <dbReference type="SAM" id="MobiDB-lite"/>
    </source>
</evidence>
<sequence>MHVAPPRHQALQEMRDAVDIAASLNRGRHESYHPSEVLPDHKSTFDSTSLSSHNASDILLKVTPETLDEIKELTDIRVKPDVHIREIKNLKDASLEKEESGENSELTAVWIEKEESGENSELTAGRIEKEESGEKSELTEARLGKEESGQRTTCLRSD</sequence>
<evidence type="ECO:0000313" key="3">
    <source>
        <dbReference type="Proteomes" id="UP001066276"/>
    </source>
</evidence>
<feature type="region of interest" description="Disordered" evidence="1">
    <location>
        <begin position="92"/>
        <end position="158"/>
    </location>
</feature>
<proteinExistence type="predicted"/>
<feature type="region of interest" description="Disordered" evidence="1">
    <location>
        <begin position="28"/>
        <end position="51"/>
    </location>
</feature>
<name>A0AAV7NY29_PLEWA</name>
<protein>
    <submittedName>
        <fullName evidence="2">Uncharacterized protein</fullName>
    </submittedName>
</protein>
<feature type="compositionally biased region" description="Basic and acidic residues" evidence="1">
    <location>
        <begin position="126"/>
        <end position="149"/>
    </location>
</feature>
<dbReference type="Proteomes" id="UP001066276">
    <property type="component" value="Chromosome 8"/>
</dbReference>
<keyword evidence="3" id="KW-1185">Reference proteome</keyword>
<comment type="caution">
    <text evidence="2">The sequence shown here is derived from an EMBL/GenBank/DDBJ whole genome shotgun (WGS) entry which is preliminary data.</text>
</comment>
<accession>A0AAV7NY29</accession>
<feature type="compositionally biased region" description="Basic and acidic residues" evidence="1">
    <location>
        <begin position="28"/>
        <end position="44"/>
    </location>
</feature>
<gene>
    <name evidence="2" type="ORF">NDU88_005981</name>
</gene>
<organism evidence="2 3">
    <name type="scientific">Pleurodeles waltl</name>
    <name type="common">Iberian ribbed newt</name>
    <dbReference type="NCBI Taxonomy" id="8319"/>
    <lineage>
        <taxon>Eukaryota</taxon>
        <taxon>Metazoa</taxon>
        <taxon>Chordata</taxon>
        <taxon>Craniata</taxon>
        <taxon>Vertebrata</taxon>
        <taxon>Euteleostomi</taxon>
        <taxon>Amphibia</taxon>
        <taxon>Batrachia</taxon>
        <taxon>Caudata</taxon>
        <taxon>Salamandroidea</taxon>
        <taxon>Salamandridae</taxon>
        <taxon>Pleurodelinae</taxon>
        <taxon>Pleurodeles</taxon>
    </lineage>
</organism>
<evidence type="ECO:0000313" key="2">
    <source>
        <dbReference type="EMBL" id="KAJ1117785.1"/>
    </source>
</evidence>